<name>A0ABU3R4E8_9GAMM</name>
<dbReference type="InterPro" id="IPR036514">
    <property type="entry name" value="SGNH_hydro_sf"/>
</dbReference>
<evidence type="ECO:0000313" key="3">
    <source>
        <dbReference type="Proteomes" id="UP001257914"/>
    </source>
</evidence>
<dbReference type="RefSeq" id="WP_315948210.1">
    <property type="nucleotide sequence ID" value="NZ_JAWCUA010000010.1"/>
</dbReference>
<gene>
    <name evidence="2" type="ORF">RT723_16395</name>
</gene>
<proteinExistence type="predicted"/>
<sequence length="264" mass="29425">MRILCFVIFTLHFLMACSGNSANYNASIFDNTSTQKKTNLSIPDNRYSNTYKILIFGNSHVIGLDELLSVLINNGNPVAEIEVVNAGGGFLDNPSSRTARRTLLESKPWTHVILQGQKYSQSGVYRYPTTQTRMWIDKTKHLDATPILFPEHPQRGRTKEAAQVHRIHTGIAKLQKSCVAPIGLAWDKAILADPEIPLHSPDGNHASELGLLLTAYIFYEVITGESATLLPFIEEIIANQETQSFLRQMASKTIELNQPCNFAI</sequence>
<organism evidence="2 3">
    <name type="scientific">Psychrosphaera aquimarina</name>
    <dbReference type="NCBI Taxonomy" id="2044854"/>
    <lineage>
        <taxon>Bacteria</taxon>
        <taxon>Pseudomonadati</taxon>
        <taxon>Pseudomonadota</taxon>
        <taxon>Gammaproteobacteria</taxon>
        <taxon>Alteromonadales</taxon>
        <taxon>Pseudoalteromonadaceae</taxon>
        <taxon>Psychrosphaera</taxon>
    </lineage>
</organism>
<keyword evidence="1" id="KW-0732">Signal</keyword>
<dbReference type="Gene3D" id="3.40.50.1110">
    <property type="entry name" value="SGNH hydrolase"/>
    <property type="match status" value="1"/>
</dbReference>
<feature type="chain" id="PRO_5045411606" description="Lipoprotein" evidence="1">
    <location>
        <begin position="23"/>
        <end position="264"/>
    </location>
</feature>
<feature type="signal peptide" evidence="1">
    <location>
        <begin position="1"/>
        <end position="22"/>
    </location>
</feature>
<dbReference type="Proteomes" id="UP001257914">
    <property type="component" value="Unassembled WGS sequence"/>
</dbReference>
<evidence type="ECO:0000256" key="1">
    <source>
        <dbReference type="SAM" id="SignalP"/>
    </source>
</evidence>
<dbReference type="PROSITE" id="PS51257">
    <property type="entry name" value="PROKAR_LIPOPROTEIN"/>
    <property type="match status" value="1"/>
</dbReference>
<accession>A0ABU3R4E8</accession>
<protein>
    <recommendedName>
        <fullName evidence="4">Lipoprotein</fullName>
    </recommendedName>
</protein>
<dbReference type="EMBL" id="JAWCUA010000010">
    <property type="protein sequence ID" value="MDU0114541.1"/>
    <property type="molecule type" value="Genomic_DNA"/>
</dbReference>
<reference evidence="2 3" key="1">
    <citation type="submission" date="2023-10" db="EMBL/GenBank/DDBJ databases">
        <title>Psychrosphaera aquimaarina strain SW33 isolated from seawater.</title>
        <authorList>
            <person name="Bayburt H."/>
            <person name="Kim J.M."/>
            <person name="Choi B.J."/>
            <person name="Jeon C.O."/>
        </authorList>
    </citation>
    <scope>NUCLEOTIDE SEQUENCE [LARGE SCALE GENOMIC DNA]</scope>
    <source>
        <strain evidence="2 3">KCTC 52743</strain>
    </source>
</reference>
<evidence type="ECO:0000313" key="2">
    <source>
        <dbReference type="EMBL" id="MDU0114541.1"/>
    </source>
</evidence>
<comment type="caution">
    <text evidence="2">The sequence shown here is derived from an EMBL/GenBank/DDBJ whole genome shotgun (WGS) entry which is preliminary data.</text>
</comment>
<evidence type="ECO:0008006" key="4">
    <source>
        <dbReference type="Google" id="ProtNLM"/>
    </source>
</evidence>
<keyword evidence="3" id="KW-1185">Reference proteome</keyword>